<evidence type="ECO:0000256" key="2">
    <source>
        <dbReference type="ARBA" id="ARBA00004430"/>
    </source>
</evidence>
<keyword evidence="3" id="KW-0963">Cytoplasm</keyword>
<dbReference type="InterPro" id="IPR042576">
    <property type="entry name" value="TRAF3IP1_N_sf"/>
</dbReference>
<evidence type="ECO:0000256" key="4">
    <source>
        <dbReference type="ARBA" id="ARBA00022794"/>
    </source>
</evidence>
<dbReference type="RefSeq" id="XP_022238239.1">
    <property type="nucleotide sequence ID" value="XM_022382531.1"/>
</dbReference>
<feature type="compositionally biased region" description="Basic and acidic residues" evidence="9">
    <location>
        <begin position="490"/>
        <end position="501"/>
    </location>
</feature>
<evidence type="ECO:0000256" key="6">
    <source>
        <dbReference type="ARBA" id="ARBA00023212"/>
    </source>
</evidence>
<feature type="region of interest" description="Disordered" evidence="9">
    <location>
        <begin position="203"/>
        <end position="557"/>
    </location>
</feature>
<feature type="compositionally biased region" description="Basic and acidic residues" evidence="9">
    <location>
        <begin position="203"/>
        <end position="284"/>
    </location>
</feature>
<dbReference type="PANTHER" id="PTHR31363">
    <property type="entry name" value="TRAF3-INTERACTING PROTEIN 1"/>
    <property type="match status" value="1"/>
</dbReference>
<proteinExistence type="inferred from homology"/>
<dbReference type="InterPro" id="IPR018799">
    <property type="entry name" value="TRAF3IP1"/>
</dbReference>
<dbReference type="InterPro" id="IPR041476">
    <property type="entry name" value="TRAF3IP1_C"/>
</dbReference>
<name>A0ABM1S3N4_LIMPO</name>
<organism evidence="12 13">
    <name type="scientific">Limulus polyphemus</name>
    <name type="common">Atlantic horseshoe crab</name>
    <dbReference type="NCBI Taxonomy" id="6850"/>
    <lineage>
        <taxon>Eukaryota</taxon>
        <taxon>Metazoa</taxon>
        <taxon>Ecdysozoa</taxon>
        <taxon>Arthropoda</taxon>
        <taxon>Chelicerata</taxon>
        <taxon>Merostomata</taxon>
        <taxon>Xiphosura</taxon>
        <taxon>Limulidae</taxon>
        <taxon>Limulus</taxon>
    </lineage>
</organism>
<feature type="domain" description="TRAF3-interacting protein 1 N-terminal" evidence="10">
    <location>
        <begin position="10"/>
        <end position="119"/>
    </location>
</feature>
<evidence type="ECO:0000256" key="5">
    <source>
        <dbReference type="ARBA" id="ARBA00023054"/>
    </source>
</evidence>
<sequence>MTEEINPVVIKKTQDTLGKVIKKPPLHDKLLKKPPFRFIHDVITNVIKTSGFLKGLYTEEEMVSDNVKDKESKMDFLQKTIDVVVMVTGEPLSVRPSKIVAGHEAEKTNELLQALGKAVIDKVVYEQIPGSSVVPIKALRCYMAHTEPFRGQRNWLFIHLAYSGLSVNDCNMLHVTSRQIRHLLMSLAARLNCSLEDILQAEKRKEKESSGKREKETKAHRSSERISKSSPKKSSESTRRESRVRESAKDSSRNKDTDKHKDRIKDKEKSKERVKSSKPEDQKSNSKASARSGRESSRGSHDRRSAAVSGRSRGKTLAITEEEDKENGPSLEQEVEEETAEVMDLNMESYIPDTVKESGPLADDTPAVLEDQDQLLDDHLAGQGFEELNQLDTGAVEAVSSATVSRPPSTRPTTGRSRPRTGSSKPKINVPPSESGTSIEEVQKDLRPPTSFGSSSDLTDGPPPTARSSLRSALKSARPPSARPAPPKVRNRDIIQGEEQMRLASAKPVANVIVDSESKSDDEDEAFVVEEAGPSEPELKPELLAPKEPTEDEQQGSLVKQLLETKKDLEGGSQQLATRRVEIDKSQMIDTVHSKKEKEVMAREVEKLREFIQTVSRSANPLGKMLDYLQEDVDAMQQELKMWQNENQKNLVALRREQSITETALEPMQAQLEEVEQALQDQLASISTLKATILRNDERISRMMASVNLPQKV</sequence>
<feature type="compositionally biased region" description="Low complexity" evidence="9">
    <location>
        <begin position="466"/>
        <end position="480"/>
    </location>
</feature>
<evidence type="ECO:0000256" key="8">
    <source>
        <dbReference type="ARBA" id="ARBA00043971"/>
    </source>
</evidence>
<keyword evidence="6" id="KW-0206">Cytoskeleton</keyword>
<comment type="subcellular location">
    <subcellularLocation>
        <location evidence="2">Cytoplasm</location>
        <location evidence="2">Cytoskeleton</location>
        <location evidence="2">Cilium axoneme</location>
    </subcellularLocation>
    <subcellularLocation>
        <location evidence="1">Cytoplasm</location>
        <location evidence="1">Cytoskeleton</location>
        <location evidence="1">Cilium basal body</location>
    </subcellularLocation>
</comment>
<feature type="domain" description="TRAF3-interacting protein 1 C-terminal" evidence="11">
    <location>
        <begin position="551"/>
        <end position="707"/>
    </location>
</feature>
<evidence type="ECO:0000313" key="12">
    <source>
        <dbReference type="Proteomes" id="UP000694941"/>
    </source>
</evidence>
<keyword evidence="5" id="KW-0175">Coiled coil</keyword>
<keyword evidence="7" id="KW-0966">Cell projection</keyword>
<evidence type="ECO:0000256" key="3">
    <source>
        <dbReference type="ARBA" id="ARBA00022490"/>
    </source>
</evidence>
<feature type="compositionally biased region" description="Basic and acidic residues" evidence="9">
    <location>
        <begin position="292"/>
        <end position="305"/>
    </location>
</feature>
<dbReference type="InterPro" id="IPR040468">
    <property type="entry name" value="TRAF3IP1_N"/>
</dbReference>
<evidence type="ECO:0000259" key="11">
    <source>
        <dbReference type="Pfam" id="PF17749"/>
    </source>
</evidence>
<protein>
    <submittedName>
        <fullName evidence="13">TRAF3-interacting protein 1-like</fullName>
    </submittedName>
</protein>
<reference evidence="13" key="1">
    <citation type="submission" date="2025-08" db="UniProtKB">
        <authorList>
            <consortium name="RefSeq"/>
        </authorList>
    </citation>
    <scope>IDENTIFICATION</scope>
    <source>
        <tissue evidence="13">Muscle</tissue>
    </source>
</reference>
<accession>A0ABM1S3N4</accession>
<evidence type="ECO:0000256" key="7">
    <source>
        <dbReference type="ARBA" id="ARBA00023273"/>
    </source>
</evidence>
<keyword evidence="12" id="KW-1185">Reference proteome</keyword>
<dbReference type="GeneID" id="106478841"/>
<dbReference type="PANTHER" id="PTHR31363:SF0">
    <property type="entry name" value="TRAF3-INTERACTING PROTEIN 1"/>
    <property type="match status" value="1"/>
</dbReference>
<gene>
    <name evidence="13" type="primary">LOC106478841</name>
</gene>
<dbReference type="Gene3D" id="1.10.418.50">
    <property type="entry name" value="Microtubule-binding protein MIP-T3"/>
    <property type="match status" value="1"/>
</dbReference>
<evidence type="ECO:0000313" key="13">
    <source>
        <dbReference type="RefSeq" id="XP_022238239.1"/>
    </source>
</evidence>
<dbReference type="Pfam" id="PF17749">
    <property type="entry name" value="MIP-T3_C"/>
    <property type="match status" value="1"/>
</dbReference>
<comment type="similarity">
    <text evidence="8">Belongs to the TRAF3IP1 family.</text>
</comment>
<dbReference type="Pfam" id="PF10243">
    <property type="entry name" value="MIP-T3"/>
    <property type="match status" value="1"/>
</dbReference>
<feature type="compositionally biased region" description="Low complexity" evidence="9">
    <location>
        <begin position="398"/>
        <end position="427"/>
    </location>
</feature>
<evidence type="ECO:0000256" key="9">
    <source>
        <dbReference type="SAM" id="MobiDB-lite"/>
    </source>
</evidence>
<evidence type="ECO:0000259" key="10">
    <source>
        <dbReference type="Pfam" id="PF10243"/>
    </source>
</evidence>
<evidence type="ECO:0000256" key="1">
    <source>
        <dbReference type="ARBA" id="ARBA00004120"/>
    </source>
</evidence>
<dbReference type="Proteomes" id="UP000694941">
    <property type="component" value="Unplaced"/>
</dbReference>
<keyword evidence="4" id="KW-0970">Cilium biogenesis/degradation</keyword>